<dbReference type="SMART" id="SM00382">
    <property type="entry name" value="AAA"/>
    <property type="match status" value="1"/>
</dbReference>
<dbReference type="RefSeq" id="WP_092725725.1">
    <property type="nucleotide sequence ID" value="NZ_FNGW01000004.1"/>
</dbReference>
<dbReference type="PANTHER" id="PTHR43423:SF1">
    <property type="entry name" value="ABC TRANSPORTER I FAMILY MEMBER 17"/>
    <property type="match status" value="1"/>
</dbReference>
<evidence type="ECO:0000313" key="5">
    <source>
        <dbReference type="EMBL" id="SDL97190.1"/>
    </source>
</evidence>
<dbReference type="PANTHER" id="PTHR43423">
    <property type="entry name" value="ABC TRANSPORTER I FAMILY MEMBER 17"/>
    <property type="match status" value="1"/>
</dbReference>
<protein>
    <submittedName>
        <fullName evidence="5">Putative ABC transport system ATP-binding protein</fullName>
    </submittedName>
</protein>
<reference evidence="5 6" key="1">
    <citation type="submission" date="2016-10" db="EMBL/GenBank/DDBJ databases">
        <authorList>
            <person name="de Groot N.N."/>
        </authorList>
    </citation>
    <scope>NUCLEOTIDE SEQUENCE [LARGE SCALE GENOMIC DNA]</scope>
    <source>
        <strain evidence="5 6">DSM 797</strain>
    </source>
</reference>
<keyword evidence="3 5" id="KW-0067">ATP-binding</keyword>
<dbReference type="GO" id="GO:0016887">
    <property type="term" value="F:ATP hydrolysis activity"/>
    <property type="evidence" value="ECO:0007669"/>
    <property type="project" value="InterPro"/>
</dbReference>
<dbReference type="Gene3D" id="3.40.50.300">
    <property type="entry name" value="P-loop containing nucleotide triphosphate hydrolases"/>
    <property type="match status" value="1"/>
</dbReference>
<evidence type="ECO:0000313" key="6">
    <source>
        <dbReference type="Proteomes" id="UP000199068"/>
    </source>
</evidence>
<dbReference type="STRING" id="1121325.SAMN04515677_104328"/>
<evidence type="ECO:0000259" key="4">
    <source>
        <dbReference type="PROSITE" id="PS50893"/>
    </source>
</evidence>
<accession>A0A1G9PEI2</accession>
<sequence length="218" mass="24744">MSILSLENVKYSFENTNILNGIDLKISKGDCVSIIGTSGSGKSTLLKLCSDLISPTSGSISFYEKDYNSYEPINLRKQISYCVQIPYLFGDTVYQNLSYPFKIRKQEVNKDKIIKFMKKLNLDESYLEKGINSLSGGEKQRVALIRNLLYKPEILLLDEVTSGLDSQNAKIVQDLIKDLNEDGVTVMWITHSLEQSESIFNKRIQIEQGKIVKEEILK</sequence>
<dbReference type="AlphaFoldDB" id="A0A1G9PEI2"/>
<dbReference type="InterPro" id="IPR027417">
    <property type="entry name" value="P-loop_NTPase"/>
</dbReference>
<organism evidence="5 6">
    <name type="scientific">Romboutsia lituseburensis DSM 797</name>
    <dbReference type="NCBI Taxonomy" id="1121325"/>
    <lineage>
        <taxon>Bacteria</taxon>
        <taxon>Bacillati</taxon>
        <taxon>Bacillota</taxon>
        <taxon>Clostridia</taxon>
        <taxon>Peptostreptococcales</taxon>
        <taxon>Peptostreptococcaceae</taxon>
        <taxon>Romboutsia</taxon>
    </lineage>
</organism>
<dbReference type="Pfam" id="PF00005">
    <property type="entry name" value="ABC_tran"/>
    <property type="match status" value="1"/>
</dbReference>
<proteinExistence type="predicted"/>
<dbReference type="InterPro" id="IPR003439">
    <property type="entry name" value="ABC_transporter-like_ATP-bd"/>
</dbReference>
<dbReference type="InterPro" id="IPR017871">
    <property type="entry name" value="ABC_transporter-like_CS"/>
</dbReference>
<keyword evidence="2" id="KW-0547">Nucleotide-binding</keyword>
<dbReference type="InterPro" id="IPR003593">
    <property type="entry name" value="AAA+_ATPase"/>
</dbReference>
<evidence type="ECO:0000256" key="2">
    <source>
        <dbReference type="ARBA" id="ARBA00022741"/>
    </source>
</evidence>
<dbReference type="PROSITE" id="PS50893">
    <property type="entry name" value="ABC_TRANSPORTER_2"/>
    <property type="match status" value="1"/>
</dbReference>
<dbReference type="SUPFAM" id="SSF52540">
    <property type="entry name" value="P-loop containing nucleoside triphosphate hydrolases"/>
    <property type="match status" value="1"/>
</dbReference>
<evidence type="ECO:0000256" key="3">
    <source>
        <dbReference type="ARBA" id="ARBA00022840"/>
    </source>
</evidence>
<keyword evidence="6" id="KW-1185">Reference proteome</keyword>
<dbReference type="GO" id="GO:0005524">
    <property type="term" value="F:ATP binding"/>
    <property type="evidence" value="ECO:0007669"/>
    <property type="project" value="UniProtKB-KW"/>
</dbReference>
<name>A0A1G9PEI2_9FIRM</name>
<dbReference type="PROSITE" id="PS00211">
    <property type="entry name" value="ABC_TRANSPORTER_1"/>
    <property type="match status" value="1"/>
</dbReference>
<feature type="domain" description="ABC transporter" evidence="4">
    <location>
        <begin position="4"/>
        <end position="216"/>
    </location>
</feature>
<dbReference type="EMBL" id="FNGW01000004">
    <property type="protein sequence ID" value="SDL97190.1"/>
    <property type="molecule type" value="Genomic_DNA"/>
</dbReference>
<keyword evidence="1" id="KW-0813">Transport</keyword>
<dbReference type="Proteomes" id="UP000199068">
    <property type="component" value="Unassembled WGS sequence"/>
</dbReference>
<gene>
    <name evidence="5" type="ORF">SAMN04515677_104328</name>
</gene>
<evidence type="ECO:0000256" key="1">
    <source>
        <dbReference type="ARBA" id="ARBA00022448"/>
    </source>
</evidence>